<feature type="transmembrane region" description="Helical" evidence="1">
    <location>
        <begin position="307"/>
        <end position="332"/>
    </location>
</feature>
<feature type="transmembrane region" description="Helical" evidence="1">
    <location>
        <begin position="175"/>
        <end position="197"/>
    </location>
</feature>
<keyword evidence="1" id="KW-0812">Transmembrane</keyword>
<dbReference type="InterPro" id="IPR016833">
    <property type="entry name" value="Put_Na-Bile_cotransptr"/>
</dbReference>
<evidence type="ECO:0000313" key="2">
    <source>
        <dbReference type="EMBL" id="KKN51738.1"/>
    </source>
</evidence>
<feature type="transmembrane region" description="Helical" evidence="1">
    <location>
        <begin position="143"/>
        <end position="163"/>
    </location>
</feature>
<gene>
    <name evidence="2" type="ORF">LCGC14_0619770</name>
</gene>
<evidence type="ECO:0008006" key="3">
    <source>
        <dbReference type="Google" id="ProtNLM"/>
    </source>
</evidence>
<comment type="caution">
    <text evidence="2">The sequence shown here is derived from an EMBL/GenBank/DDBJ whole genome shotgun (WGS) entry which is preliminary data.</text>
</comment>
<name>A0A0F9UDM5_9ZZZZ</name>
<dbReference type="PANTHER" id="PTHR18640:SF5">
    <property type="entry name" value="SODIUM_BILE ACID COTRANSPORTER 7"/>
    <property type="match status" value="1"/>
</dbReference>
<dbReference type="PANTHER" id="PTHR18640">
    <property type="entry name" value="SOLUTE CARRIER FAMILY 10 MEMBER 7"/>
    <property type="match status" value="1"/>
</dbReference>
<organism evidence="2">
    <name type="scientific">marine sediment metagenome</name>
    <dbReference type="NCBI Taxonomy" id="412755"/>
    <lineage>
        <taxon>unclassified sequences</taxon>
        <taxon>metagenomes</taxon>
        <taxon>ecological metagenomes</taxon>
    </lineage>
</organism>
<sequence length="377" mass="39986">MGCWRVDRTAEKMISRWDTDLFDADWRPKPVHETALSLMPDGHMTYLRRFGIDTYMLLLIATVIIGLILPVRGVAADALKQITFWAVALLFFLYGAKLDAAAIRSGMLNWRLQGLTVAATYLLSPLLGLGVAFVFGSVLGPDLIFGLIFLSVLPSTIQSSIAFTGMAGGNVPAAICAASFSNLIGVALTPALVAVLLHQGGGAISGAAVVKIALQILLPFVVGQIARPLVGDLVKRHRATTLMVDRGSILLIVYSAFSAGTVSGLWYAISGPSLILLYGVVVLFLALAMGIMTFTGRALKLPDEDRAVLFFCGSTKGLASGLAIATALVPAATLGTTVLPLMLYHLTQLFACALVAQRKSKDAEIAASDSVPRRECH</sequence>
<reference evidence="2" key="1">
    <citation type="journal article" date="2015" name="Nature">
        <title>Complex archaea that bridge the gap between prokaryotes and eukaryotes.</title>
        <authorList>
            <person name="Spang A."/>
            <person name="Saw J.H."/>
            <person name="Jorgensen S.L."/>
            <person name="Zaremba-Niedzwiedzka K."/>
            <person name="Martijn J."/>
            <person name="Lind A.E."/>
            <person name="van Eijk R."/>
            <person name="Schleper C."/>
            <person name="Guy L."/>
            <person name="Ettema T.J."/>
        </authorList>
    </citation>
    <scope>NUCLEOTIDE SEQUENCE</scope>
</reference>
<feature type="transmembrane region" description="Helical" evidence="1">
    <location>
        <begin position="54"/>
        <end position="76"/>
    </location>
</feature>
<proteinExistence type="predicted"/>
<dbReference type="InterPro" id="IPR038770">
    <property type="entry name" value="Na+/solute_symporter_sf"/>
</dbReference>
<feature type="transmembrane region" description="Helical" evidence="1">
    <location>
        <begin position="82"/>
        <end position="103"/>
    </location>
</feature>
<feature type="transmembrane region" description="Helical" evidence="1">
    <location>
        <begin position="338"/>
        <end position="356"/>
    </location>
</feature>
<feature type="transmembrane region" description="Helical" evidence="1">
    <location>
        <begin position="203"/>
        <end position="226"/>
    </location>
</feature>
<feature type="transmembrane region" description="Helical" evidence="1">
    <location>
        <begin position="115"/>
        <end position="137"/>
    </location>
</feature>
<accession>A0A0F9UDM5</accession>
<evidence type="ECO:0000256" key="1">
    <source>
        <dbReference type="SAM" id="Phobius"/>
    </source>
</evidence>
<feature type="transmembrane region" description="Helical" evidence="1">
    <location>
        <begin position="275"/>
        <end position="295"/>
    </location>
</feature>
<dbReference type="PIRSF" id="PIRSF026166">
    <property type="entry name" value="UCP026166"/>
    <property type="match status" value="1"/>
</dbReference>
<keyword evidence="1" id="KW-1133">Transmembrane helix</keyword>
<dbReference type="EMBL" id="LAZR01001050">
    <property type="protein sequence ID" value="KKN51738.1"/>
    <property type="molecule type" value="Genomic_DNA"/>
</dbReference>
<dbReference type="Gene3D" id="1.20.1530.20">
    <property type="match status" value="1"/>
</dbReference>
<dbReference type="AlphaFoldDB" id="A0A0F9UDM5"/>
<keyword evidence="1" id="KW-0472">Membrane</keyword>
<dbReference type="Pfam" id="PF13593">
    <property type="entry name" value="SBF_like"/>
    <property type="match status" value="1"/>
</dbReference>
<feature type="transmembrane region" description="Helical" evidence="1">
    <location>
        <begin position="247"/>
        <end position="269"/>
    </location>
</feature>
<protein>
    <recommendedName>
        <fullName evidence="3">Bile acid:sodium symporter</fullName>
    </recommendedName>
</protein>
<dbReference type="GO" id="GO:0005886">
    <property type="term" value="C:plasma membrane"/>
    <property type="evidence" value="ECO:0007669"/>
    <property type="project" value="TreeGrafter"/>
</dbReference>